<keyword evidence="1 5" id="KW-0540">Nuclease</keyword>
<feature type="active site" description="Proton donor/acceptor" evidence="5">
    <location>
        <position position="239"/>
    </location>
</feature>
<sequence length="293" mass="32880">MPLVNYSDSESESETPPRPVKKSCHNTSQSALPPLPAAFHDLYASTTRVSVQDDPSLHGGRKRVIPHVEGNWPTHLYLEWYPVKEDLSLLASLIPQSVTTPDDSSTQVHSLLHSDLGAQLPLHISLSRPVVLRTEQRTSFTEKLQNSIKESHIPPFKTRPNVLCWASNYEKTRWFLVFSVQRPLQNHLNRLLQLSNDALGQFDQPPLYADSRAHGQQQQASSIDEDNDTNTGDFSGCFHISLAWSLSEPSSRDRDRLARIDLQALRDIQIGFDSMKAKIGNNVTSIPLDSSLN</sequence>
<dbReference type="InterPro" id="IPR027521">
    <property type="entry name" value="Usb1"/>
</dbReference>
<comment type="similarity">
    <text evidence="5">Belongs to the 2H phosphoesterase superfamily. USB1 family.</text>
</comment>
<keyword evidence="8" id="KW-1185">Reference proteome</keyword>
<dbReference type="PANTHER" id="PTHR13522:SF3">
    <property type="entry name" value="U6 SNRNA PHOSPHODIESTERASE 1"/>
    <property type="match status" value="1"/>
</dbReference>
<dbReference type="GO" id="GO:0034477">
    <property type="term" value="P:U6 snRNA 3'-end processing"/>
    <property type="evidence" value="ECO:0007669"/>
    <property type="project" value="UniProtKB-UniRule"/>
</dbReference>
<evidence type="ECO:0000256" key="6">
    <source>
        <dbReference type="SAM" id="MobiDB-lite"/>
    </source>
</evidence>
<dbReference type="Proteomes" id="UP001153618">
    <property type="component" value="Unassembled WGS sequence"/>
</dbReference>
<accession>A0A9W4MMA1</accession>
<dbReference type="AlphaFoldDB" id="A0A9W4MMA1"/>
<dbReference type="Gene3D" id="3.90.1140.10">
    <property type="entry name" value="Cyclic phosphodiesterase"/>
    <property type="match status" value="1"/>
</dbReference>
<organism evidence="7 8">
    <name type="scientific">Penicillium olsonii</name>
    <dbReference type="NCBI Taxonomy" id="99116"/>
    <lineage>
        <taxon>Eukaryota</taxon>
        <taxon>Fungi</taxon>
        <taxon>Dikarya</taxon>
        <taxon>Ascomycota</taxon>
        <taxon>Pezizomycotina</taxon>
        <taxon>Eurotiomycetes</taxon>
        <taxon>Eurotiomycetidae</taxon>
        <taxon>Eurotiales</taxon>
        <taxon>Aspergillaceae</taxon>
        <taxon>Penicillium</taxon>
    </lineage>
</organism>
<protein>
    <recommendedName>
        <fullName evidence="5">U6 snRNA phosphodiesterase</fullName>
        <ecNumber evidence="5">3.1.4.-</ecNumber>
    </recommendedName>
</protein>
<proteinExistence type="inferred from homology"/>
<gene>
    <name evidence="5" type="primary">USB1</name>
    <name evidence="7" type="ORF">POLS_LOCUS2068</name>
</gene>
<evidence type="ECO:0000256" key="3">
    <source>
        <dbReference type="ARBA" id="ARBA00023239"/>
    </source>
</evidence>
<reference evidence="7" key="1">
    <citation type="submission" date="2021-07" db="EMBL/GenBank/DDBJ databases">
        <authorList>
            <person name="Branca A.L. A."/>
        </authorList>
    </citation>
    <scope>NUCLEOTIDE SEQUENCE</scope>
</reference>
<dbReference type="GO" id="GO:0005634">
    <property type="term" value="C:nucleus"/>
    <property type="evidence" value="ECO:0007669"/>
    <property type="project" value="UniProtKB-SubCell"/>
</dbReference>
<keyword evidence="4 5" id="KW-0539">Nucleus</keyword>
<evidence type="ECO:0000256" key="4">
    <source>
        <dbReference type="ARBA" id="ARBA00023242"/>
    </source>
</evidence>
<dbReference type="EC" id="3.1.4.-" evidence="5"/>
<comment type="subcellular location">
    <subcellularLocation>
        <location evidence="5">Nucleus</location>
    </subcellularLocation>
</comment>
<evidence type="ECO:0000256" key="1">
    <source>
        <dbReference type="ARBA" id="ARBA00022722"/>
    </source>
</evidence>
<dbReference type="EMBL" id="CAJVOS010000013">
    <property type="protein sequence ID" value="CAG8008861.1"/>
    <property type="molecule type" value="Genomic_DNA"/>
</dbReference>
<dbReference type="Pfam" id="PF09749">
    <property type="entry name" value="HVSL"/>
    <property type="match status" value="1"/>
</dbReference>
<evidence type="ECO:0000313" key="7">
    <source>
        <dbReference type="EMBL" id="CAG8008861.1"/>
    </source>
</evidence>
<feature type="region of interest" description="Disordered" evidence="6">
    <location>
        <begin position="1"/>
        <end position="31"/>
    </location>
</feature>
<keyword evidence="2 5" id="KW-0378">Hydrolase</keyword>
<feature type="active site" description="Proton donor/acceptor" evidence="5">
    <location>
        <position position="123"/>
    </location>
</feature>
<evidence type="ECO:0000256" key="5">
    <source>
        <dbReference type="HAMAP-Rule" id="MF_03040"/>
    </source>
</evidence>
<dbReference type="GO" id="GO:0016829">
    <property type="term" value="F:lyase activity"/>
    <property type="evidence" value="ECO:0007669"/>
    <property type="project" value="UniProtKB-KW"/>
</dbReference>
<name>A0A9W4MMA1_PENOL</name>
<comment type="function">
    <text evidence="5">Phosphodiesterase responsible for the U6 snRNA 3' end processing. Acts as an exoribonuclease (RNase) responsible for trimming the poly(U) tract of the last nucleotides in the pre-U6 snRNA molecule, leading to the formation of mature U6 snRNA.</text>
</comment>
<dbReference type="PANTHER" id="PTHR13522">
    <property type="entry name" value="U6 SNRNA PHOSPHODIESTERASE 1"/>
    <property type="match status" value="1"/>
</dbReference>
<keyword evidence="3" id="KW-0456">Lyase</keyword>
<dbReference type="HAMAP" id="MF_03040">
    <property type="entry name" value="USB1"/>
    <property type="match status" value="1"/>
</dbReference>
<dbReference type="OrthoDB" id="49151at2759"/>
<dbReference type="GO" id="GO:1990838">
    <property type="term" value="F:poly(U)-specific exoribonuclease activity, producing 3' uridine cyclic phosphate ends"/>
    <property type="evidence" value="ECO:0007669"/>
    <property type="project" value="UniProtKB-UniRule"/>
</dbReference>
<evidence type="ECO:0000313" key="8">
    <source>
        <dbReference type="Proteomes" id="UP001153618"/>
    </source>
</evidence>
<comment type="caution">
    <text evidence="7">The sequence shown here is derived from an EMBL/GenBank/DDBJ whole genome shotgun (WGS) entry which is preliminary data.</text>
</comment>
<feature type="region of interest" description="Disordered" evidence="6">
    <location>
        <begin position="205"/>
        <end position="229"/>
    </location>
</feature>
<evidence type="ECO:0000256" key="2">
    <source>
        <dbReference type="ARBA" id="ARBA00022801"/>
    </source>
</evidence>